<dbReference type="Pfam" id="PF05866">
    <property type="entry name" value="RusA"/>
    <property type="match status" value="1"/>
</dbReference>
<dbReference type="InterPro" id="IPR036614">
    <property type="entry name" value="RusA-like_sf"/>
</dbReference>
<dbReference type="EMBL" id="JXJU01000046">
    <property type="protein sequence ID" value="PCR98654.1"/>
    <property type="molecule type" value="Genomic_DNA"/>
</dbReference>
<dbReference type="Gene3D" id="3.30.1330.70">
    <property type="entry name" value="Holliday junction resolvase RusA"/>
    <property type="match status" value="1"/>
</dbReference>
<evidence type="ECO:0008006" key="3">
    <source>
        <dbReference type="Google" id="ProtNLM"/>
    </source>
</evidence>
<name>A0A2A5RHX3_9LACT</name>
<dbReference type="GO" id="GO:0000287">
    <property type="term" value="F:magnesium ion binding"/>
    <property type="evidence" value="ECO:0007669"/>
    <property type="project" value="InterPro"/>
</dbReference>
<organism evidence="1 2">
    <name type="scientific">Lactococcus fujiensis JCM 16395</name>
    <dbReference type="NCBI Taxonomy" id="1291764"/>
    <lineage>
        <taxon>Bacteria</taxon>
        <taxon>Bacillati</taxon>
        <taxon>Bacillota</taxon>
        <taxon>Bacilli</taxon>
        <taxon>Lactobacillales</taxon>
        <taxon>Streptococcaceae</taxon>
        <taxon>Lactococcus</taxon>
    </lineage>
</organism>
<sequence length="134" mass="15636">MASPRPKFSTRGGFVKAYMPKAYMDWKKQFLLAWSTYRAEKIEKGKPLFIKVNFYIKPPKNIAIAKKNSLALFNETMPIIVKPDIDNLQKSVLDALNSYAWNDDNQISDIYAKKRYSLKPRIEIEIEELKDECI</sequence>
<dbReference type="InterPro" id="IPR008822">
    <property type="entry name" value="Endonuclease_RusA-like"/>
</dbReference>
<dbReference type="GO" id="GO:0006310">
    <property type="term" value="P:DNA recombination"/>
    <property type="evidence" value="ECO:0007669"/>
    <property type="project" value="InterPro"/>
</dbReference>
<keyword evidence="2" id="KW-1185">Reference proteome</keyword>
<protein>
    <recommendedName>
        <fullName evidence="3">Holliday junction resolvase</fullName>
    </recommendedName>
</protein>
<evidence type="ECO:0000313" key="1">
    <source>
        <dbReference type="EMBL" id="PCR98654.1"/>
    </source>
</evidence>
<gene>
    <name evidence="1" type="ORF">RT41_GL001394</name>
</gene>
<accession>A0A2A5RHX3</accession>
<dbReference type="AlphaFoldDB" id="A0A2A5RHX3"/>
<dbReference type="GO" id="GO:0006281">
    <property type="term" value="P:DNA repair"/>
    <property type="evidence" value="ECO:0007669"/>
    <property type="project" value="InterPro"/>
</dbReference>
<comment type="caution">
    <text evidence="1">The sequence shown here is derived from an EMBL/GenBank/DDBJ whole genome shotgun (WGS) entry which is preliminary data.</text>
</comment>
<dbReference type="STRING" id="1291764.GCA_001311235_03245"/>
<evidence type="ECO:0000313" key="2">
    <source>
        <dbReference type="Proteomes" id="UP000218181"/>
    </source>
</evidence>
<reference evidence="1 2" key="1">
    <citation type="submission" date="2014-12" db="EMBL/GenBank/DDBJ databases">
        <title>Draft genome sequences of 10 type strains of Lactococcus.</title>
        <authorList>
            <person name="Sun Z."/>
            <person name="Zhong Z."/>
            <person name="Liu W."/>
            <person name="Zhang W."/>
            <person name="Zhang H."/>
        </authorList>
    </citation>
    <scope>NUCLEOTIDE SEQUENCE [LARGE SCALE GENOMIC DNA]</scope>
    <source>
        <strain evidence="1 2">JCM 16395</strain>
    </source>
</reference>
<dbReference type="SUPFAM" id="SSF103084">
    <property type="entry name" value="Holliday junction resolvase RusA"/>
    <property type="match status" value="1"/>
</dbReference>
<dbReference type="Proteomes" id="UP000218181">
    <property type="component" value="Unassembled WGS sequence"/>
</dbReference>
<proteinExistence type="predicted"/>